<accession>A0A6M3IVH4</accession>
<protein>
    <submittedName>
        <fullName evidence="1">Uncharacterized protein</fullName>
    </submittedName>
</protein>
<sequence>MVQAREFSVLAVQPKELDEELDELLRHEELEDEDDRLDELELILDELELDELL</sequence>
<organism evidence="1">
    <name type="scientific">viral metagenome</name>
    <dbReference type="NCBI Taxonomy" id="1070528"/>
    <lineage>
        <taxon>unclassified sequences</taxon>
        <taxon>metagenomes</taxon>
        <taxon>organismal metagenomes</taxon>
    </lineage>
</organism>
<name>A0A6M3IVH4_9ZZZZ</name>
<evidence type="ECO:0000313" key="1">
    <source>
        <dbReference type="EMBL" id="QJA61576.1"/>
    </source>
</evidence>
<reference evidence="1" key="1">
    <citation type="submission" date="2020-03" db="EMBL/GenBank/DDBJ databases">
        <title>The deep terrestrial virosphere.</title>
        <authorList>
            <person name="Holmfeldt K."/>
            <person name="Nilsson E."/>
            <person name="Simone D."/>
            <person name="Lopez-Fernandez M."/>
            <person name="Wu X."/>
            <person name="de Brujin I."/>
            <person name="Lundin D."/>
            <person name="Andersson A."/>
            <person name="Bertilsson S."/>
            <person name="Dopson M."/>
        </authorList>
    </citation>
    <scope>NUCLEOTIDE SEQUENCE</scope>
    <source>
        <strain evidence="2">MM415A01336</strain>
        <strain evidence="1">MM415B00921</strain>
    </source>
</reference>
<dbReference type="EMBL" id="MT142274">
    <property type="protein sequence ID" value="QJA77279.1"/>
    <property type="molecule type" value="Genomic_DNA"/>
</dbReference>
<dbReference type="AlphaFoldDB" id="A0A6M3IVH4"/>
<evidence type="ECO:0000313" key="2">
    <source>
        <dbReference type="EMBL" id="QJA77279.1"/>
    </source>
</evidence>
<dbReference type="EMBL" id="MT141445">
    <property type="protein sequence ID" value="QJA61576.1"/>
    <property type="molecule type" value="Genomic_DNA"/>
</dbReference>
<gene>
    <name evidence="2" type="ORF">MM415A01336_0003</name>
    <name evidence="1" type="ORF">MM415B00921_0029</name>
</gene>
<proteinExistence type="predicted"/>